<dbReference type="InterPro" id="IPR037185">
    <property type="entry name" value="EmrE-like"/>
</dbReference>
<name>A0A1G2PIE6_9BACT</name>
<keyword evidence="1" id="KW-1133">Transmembrane helix</keyword>
<feature type="transmembrane region" description="Helical" evidence="1">
    <location>
        <begin position="117"/>
        <end position="134"/>
    </location>
</feature>
<dbReference type="InterPro" id="IPR000620">
    <property type="entry name" value="EamA_dom"/>
</dbReference>
<evidence type="ECO:0000313" key="3">
    <source>
        <dbReference type="EMBL" id="OHA48115.1"/>
    </source>
</evidence>
<evidence type="ECO:0000256" key="1">
    <source>
        <dbReference type="SAM" id="Phobius"/>
    </source>
</evidence>
<feature type="domain" description="EamA" evidence="2">
    <location>
        <begin position="4"/>
        <end position="135"/>
    </location>
</feature>
<feature type="transmembrane region" description="Helical" evidence="1">
    <location>
        <begin position="34"/>
        <end position="58"/>
    </location>
</feature>
<dbReference type="Pfam" id="PF00892">
    <property type="entry name" value="EamA"/>
    <property type="match status" value="1"/>
</dbReference>
<feature type="transmembrane region" description="Helical" evidence="1">
    <location>
        <begin position="6"/>
        <end position="22"/>
    </location>
</feature>
<sequence>MKSWLFPLTIAVILWGIAAFLRKKAVFFLPPQSALTFEIFGGVLMVIIILALTGGQLVREPRGAFFGVLTGLLAVGGTFFIFRALKEGPVSIITSFTALAIVITVVLGVTVLHEKLLPHHIAGIAMGIAAAILLSF</sequence>
<proteinExistence type="predicted"/>
<evidence type="ECO:0000259" key="2">
    <source>
        <dbReference type="Pfam" id="PF00892"/>
    </source>
</evidence>
<evidence type="ECO:0000313" key="4">
    <source>
        <dbReference type="Proteomes" id="UP000177629"/>
    </source>
</evidence>
<dbReference type="GO" id="GO:0016020">
    <property type="term" value="C:membrane"/>
    <property type="evidence" value="ECO:0007669"/>
    <property type="project" value="InterPro"/>
</dbReference>
<dbReference type="Gene3D" id="1.10.3730.20">
    <property type="match status" value="1"/>
</dbReference>
<feature type="transmembrane region" description="Helical" evidence="1">
    <location>
        <begin position="64"/>
        <end position="85"/>
    </location>
</feature>
<dbReference type="Proteomes" id="UP000177629">
    <property type="component" value="Unassembled WGS sequence"/>
</dbReference>
<protein>
    <recommendedName>
        <fullName evidence="2">EamA domain-containing protein</fullName>
    </recommendedName>
</protein>
<keyword evidence="1" id="KW-0472">Membrane</keyword>
<dbReference type="STRING" id="1802362.A2806_00550"/>
<dbReference type="SUPFAM" id="SSF103481">
    <property type="entry name" value="Multidrug resistance efflux transporter EmrE"/>
    <property type="match status" value="1"/>
</dbReference>
<dbReference type="EMBL" id="MHSS01000008">
    <property type="protein sequence ID" value="OHA48115.1"/>
    <property type="molecule type" value="Genomic_DNA"/>
</dbReference>
<keyword evidence="1" id="KW-0812">Transmembrane</keyword>
<organism evidence="3 4">
    <name type="scientific">Candidatus Terrybacteria bacterium RIFCSPHIGHO2_01_FULL_48_17</name>
    <dbReference type="NCBI Taxonomy" id="1802362"/>
    <lineage>
        <taxon>Bacteria</taxon>
        <taxon>Candidatus Terryibacteriota</taxon>
    </lineage>
</organism>
<accession>A0A1G2PIE6</accession>
<dbReference type="AlphaFoldDB" id="A0A1G2PIE6"/>
<reference evidence="3 4" key="1">
    <citation type="journal article" date="2016" name="Nat. Commun.">
        <title>Thousands of microbial genomes shed light on interconnected biogeochemical processes in an aquifer system.</title>
        <authorList>
            <person name="Anantharaman K."/>
            <person name="Brown C.T."/>
            <person name="Hug L.A."/>
            <person name="Sharon I."/>
            <person name="Castelle C.J."/>
            <person name="Probst A.J."/>
            <person name="Thomas B.C."/>
            <person name="Singh A."/>
            <person name="Wilkins M.J."/>
            <person name="Karaoz U."/>
            <person name="Brodie E.L."/>
            <person name="Williams K.H."/>
            <person name="Hubbard S.S."/>
            <person name="Banfield J.F."/>
        </authorList>
    </citation>
    <scope>NUCLEOTIDE SEQUENCE [LARGE SCALE GENOMIC DNA]</scope>
</reference>
<gene>
    <name evidence="3" type="ORF">A2806_00550</name>
</gene>
<comment type="caution">
    <text evidence="3">The sequence shown here is derived from an EMBL/GenBank/DDBJ whole genome shotgun (WGS) entry which is preliminary data.</text>
</comment>
<feature type="transmembrane region" description="Helical" evidence="1">
    <location>
        <begin position="92"/>
        <end position="111"/>
    </location>
</feature>